<protein>
    <submittedName>
        <fullName evidence="1">Uncharacterized protein</fullName>
    </submittedName>
</protein>
<proteinExistence type="predicted"/>
<name>A0A8D9GR90_BRACM</name>
<dbReference type="Proteomes" id="UP000694005">
    <property type="component" value="Chromosome A03"/>
</dbReference>
<dbReference type="AlphaFoldDB" id="A0A8D9GR90"/>
<feature type="non-terminal residue" evidence="1">
    <location>
        <position position="1"/>
    </location>
</feature>
<sequence length="92" mass="10494">MQGSDLQNPRTTTKVVLGLLLNRGTIVVRLTILDKEAAHFRELQSMTNMKYKVVVITSINPRLLKEKQELATTPATRFYCDTSIDIIQSFIR</sequence>
<gene>
    <name evidence="1" type="ORF">BRAPAZ1V2_A03P63970.2</name>
</gene>
<reference evidence="1 2" key="1">
    <citation type="submission" date="2021-07" db="EMBL/GenBank/DDBJ databases">
        <authorList>
            <consortium name="Genoscope - CEA"/>
            <person name="William W."/>
        </authorList>
    </citation>
    <scope>NUCLEOTIDE SEQUENCE [LARGE SCALE GENOMIC DNA]</scope>
</reference>
<evidence type="ECO:0000313" key="1">
    <source>
        <dbReference type="EMBL" id="CAG7885054.1"/>
    </source>
</evidence>
<dbReference type="Gramene" id="A03p63970.2_BraZ1">
    <property type="protein sequence ID" value="A03p63970.2_BraZ1.CDS"/>
    <property type="gene ID" value="A03g63970.2_BraZ1"/>
</dbReference>
<evidence type="ECO:0000313" key="2">
    <source>
        <dbReference type="Proteomes" id="UP000694005"/>
    </source>
</evidence>
<organism evidence="1 2">
    <name type="scientific">Brassica campestris</name>
    <name type="common">Field mustard</name>
    <dbReference type="NCBI Taxonomy" id="3711"/>
    <lineage>
        <taxon>Eukaryota</taxon>
        <taxon>Viridiplantae</taxon>
        <taxon>Streptophyta</taxon>
        <taxon>Embryophyta</taxon>
        <taxon>Tracheophyta</taxon>
        <taxon>Spermatophyta</taxon>
        <taxon>Magnoliopsida</taxon>
        <taxon>eudicotyledons</taxon>
        <taxon>Gunneridae</taxon>
        <taxon>Pentapetalae</taxon>
        <taxon>rosids</taxon>
        <taxon>malvids</taxon>
        <taxon>Brassicales</taxon>
        <taxon>Brassicaceae</taxon>
        <taxon>Brassiceae</taxon>
        <taxon>Brassica</taxon>
    </lineage>
</organism>
<accession>A0A8D9GR90</accession>
<dbReference type="EMBL" id="LS974619">
    <property type="protein sequence ID" value="CAG7885054.1"/>
    <property type="molecule type" value="Genomic_DNA"/>
</dbReference>